<gene>
    <name evidence="1" type="ORF">PXEA_LOCUS4871</name>
</gene>
<organism evidence="1 2">
    <name type="scientific">Protopolystoma xenopodis</name>
    <dbReference type="NCBI Taxonomy" id="117903"/>
    <lineage>
        <taxon>Eukaryota</taxon>
        <taxon>Metazoa</taxon>
        <taxon>Spiralia</taxon>
        <taxon>Lophotrochozoa</taxon>
        <taxon>Platyhelminthes</taxon>
        <taxon>Monogenea</taxon>
        <taxon>Polyopisthocotylea</taxon>
        <taxon>Polystomatidea</taxon>
        <taxon>Polystomatidae</taxon>
        <taxon>Protopolystoma</taxon>
    </lineage>
</organism>
<evidence type="ECO:0000313" key="1">
    <source>
        <dbReference type="EMBL" id="VEL11431.1"/>
    </source>
</evidence>
<protein>
    <submittedName>
        <fullName evidence="1">Uncharacterized protein</fullName>
    </submittedName>
</protein>
<accession>A0A3S5CIP2</accession>
<evidence type="ECO:0000313" key="2">
    <source>
        <dbReference type="Proteomes" id="UP000784294"/>
    </source>
</evidence>
<sequence length="360" mass="38312">MIPRNNGDSFEPRRDAGILNPRLESNAGLQQLASEQSKGQIYRLPGFHNIQRQNQQQANLAYHATGQKTHLLASFQTNEETFNPAFYTASDASALVVHSPSTTTHGVFAYHGSVDEPFSSSFSSCPAMNQRSCVNTGQPTGTLLPLLVTSTASSPPDSSEQFLRILPSTGLQQSNHLHPSNIHSSHFPHQQLPSASSSQASILVGSMPNKPNAIVAMLSGYGSDVERPGEERGECDRLTNLFSASSYQGEMPMIFPVGATSSATALMATYPGIECVGGGAGSCGGLQFCPAGMTVLAEDQKTFSGYETGSDEATATGIGPPREDHRQGMPHSLMLPGQVTMAMTPGRPDRQARPNSLYSP</sequence>
<dbReference type="AlphaFoldDB" id="A0A3S5CIP2"/>
<dbReference type="Proteomes" id="UP000784294">
    <property type="component" value="Unassembled WGS sequence"/>
</dbReference>
<proteinExistence type="predicted"/>
<dbReference type="EMBL" id="CAAALY010011778">
    <property type="protein sequence ID" value="VEL11431.1"/>
    <property type="molecule type" value="Genomic_DNA"/>
</dbReference>
<reference evidence="1" key="1">
    <citation type="submission" date="2018-11" db="EMBL/GenBank/DDBJ databases">
        <authorList>
            <consortium name="Pathogen Informatics"/>
        </authorList>
    </citation>
    <scope>NUCLEOTIDE SEQUENCE</scope>
</reference>
<comment type="caution">
    <text evidence="1">The sequence shown here is derived from an EMBL/GenBank/DDBJ whole genome shotgun (WGS) entry which is preliminary data.</text>
</comment>
<keyword evidence="2" id="KW-1185">Reference proteome</keyword>
<name>A0A3S5CIP2_9PLAT</name>